<proteinExistence type="inferred from homology"/>
<dbReference type="EMBL" id="MCFE01000317">
    <property type="protein sequence ID" value="ORX91553.1"/>
    <property type="molecule type" value="Genomic_DNA"/>
</dbReference>
<accession>A0A1Y1Y0L4</accession>
<evidence type="ECO:0000259" key="12">
    <source>
        <dbReference type="Pfam" id="PF02434"/>
    </source>
</evidence>
<dbReference type="PANTHER" id="PTHR23033">
    <property type="entry name" value="BETA1,3-GALACTOSYLTRANSFERASE"/>
    <property type="match status" value="1"/>
</dbReference>
<comment type="subcellular location">
    <subcellularLocation>
        <location evidence="1">Membrane</location>
        <topology evidence="1">Single-pass type II membrane protein</topology>
    </subcellularLocation>
</comment>
<keyword evidence="10" id="KW-1133">Transmembrane helix</keyword>
<comment type="pathway">
    <text evidence="2">Protein modification; protein glycosylation.</text>
</comment>
<organism evidence="13 14">
    <name type="scientific">Basidiobolus meristosporus CBS 931.73</name>
    <dbReference type="NCBI Taxonomy" id="1314790"/>
    <lineage>
        <taxon>Eukaryota</taxon>
        <taxon>Fungi</taxon>
        <taxon>Fungi incertae sedis</taxon>
        <taxon>Zoopagomycota</taxon>
        <taxon>Entomophthoromycotina</taxon>
        <taxon>Basidiobolomycetes</taxon>
        <taxon>Basidiobolales</taxon>
        <taxon>Basidiobolaceae</taxon>
        <taxon>Basidiobolus</taxon>
    </lineage>
</organism>
<gene>
    <name evidence="13" type="ORF">K493DRAFT_355495</name>
</gene>
<evidence type="ECO:0000313" key="14">
    <source>
        <dbReference type="Proteomes" id="UP000193498"/>
    </source>
</evidence>
<evidence type="ECO:0000256" key="11">
    <source>
        <dbReference type="ARBA" id="ARBA00023136"/>
    </source>
</evidence>
<dbReference type="OrthoDB" id="661148at2759"/>
<evidence type="ECO:0000256" key="1">
    <source>
        <dbReference type="ARBA" id="ARBA00004606"/>
    </source>
</evidence>
<evidence type="ECO:0000256" key="10">
    <source>
        <dbReference type="ARBA" id="ARBA00022989"/>
    </source>
</evidence>
<evidence type="ECO:0000256" key="3">
    <source>
        <dbReference type="ARBA" id="ARBA00006462"/>
    </source>
</evidence>
<dbReference type="EC" id="2.4.1.122" evidence="4"/>
<dbReference type="GO" id="GO:0016263">
    <property type="term" value="F:glycoprotein-N-acetylgalactosamine 3-beta-galactosyltransferase activity"/>
    <property type="evidence" value="ECO:0007669"/>
    <property type="project" value="UniProtKB-EC"/>
</dbReference>
<reference evidence="13 14" key="1">
    <citation type="submission" date="2016-07" db="EMBL/GenBank/DDBJ databases">
        <title>Pervasive Adenine N6-methylation of Active Genes in Fungi.</title>
        <authorList>
            <consortium name="DOE Joint Genome Institute"/>
            <person name="Mondo S.J."/>
            <person name="Dannebaum R.O."/>
            <person name="Kuo R.C."/>
            <person name="Labutti K."/>
            <person name="Haridas S."/>
            <person name="Kuo A."/>
            <person name="Salamov A."/>
            <person name="Ahrendt S.R."/>
            <person name="Lipzen A."/>
            <person name="Sullivan W."/>
            <person name="Andreopoulos W.B."/>
            <person name="Clum A."/>
            <person name="Lindquist E."/>
            <person name="Daum C."/>
            <person name="Ramamoorthy G.K."/>
            <person name="Gryganskyi A."/>
            <person name="Culley D."/>
            <person name="Magnuson J.K."/>
            <person name="James T.Y."/>
            <person name="O'Malley M.A."/>
            <person name="Stajich J.E."/>
            <person name="Spatafora J.W."/>
            <person name="Visel A."/>
            <person name="Grigoriev I.V."/>
        </authorList>
    </citation>
    <scope>NUCLEOTIDE SEQUENCE [LARGE SCALE GENOMIC DNA]</scope>
    <source>
        <strain evidence="13 14">CBS 931.73</strain>
    </source>
</reference>
<evidence type="ECO:0000256" key="4">
    <source>
        <dbReference type="ARBA" id="ARBA00012557"/>
    </source>
</evidence>
<feature type="domain" description="Fringe-like glycosyltransferase" evidence="12">
    <location>
        <begin position="3"/>
        <end position="165"/>
    </location>
</feature>
<dbReference type="InterPro" id="IPR003378">
    <property type="entry name" value="Fringe-like_glycosylTrfase"/>
</dbReference>
<evidence type="ECO:0000256" key="8">
    <source>
        <dbReference type="ARBA" id="ARBA00022741"/>
    </source>
</evidence>
<keyword evidence="11" id="KW-0472">Membrane</keyword>
<comment type="caution">
    <text evidence="13">The sequence shown here is derived from an EMBL/GenBank/DDBJ whole genome shotgun (WGS) entry which is preliminary data.</text>
</comment>
<evidence type="ECO:0000256" key="7">
    <source>
        <dbReference type="ARBA" id="ARBA00022692"/>
    </source>
</evidence>
<keyword evidence="8" id="KW-0547">Nucleotide-binding</keyword>
<name>A0A1Y1Y0L4_9FUNG</name>
<dbReference type="AlphaFoldDB" id="A0A1Y1Y0L4"/>
<evidence type="ECO:0000256" key="6">
    <source>
        <dbReference type="ARBA" id="ARBA00022679"/>
    </source>
</evidence>
<keyword evidence="6" id="KW-0808">Transferase</keyword>
<dbReference type="InParanoid" id="A0A1Y1Y0L4"/>
<evidence type="ECO:0000256" key="5">
    <source>
        <dbReference type="ARBA" id="ARBA00022676"/>
    </source>
</evidence>
<keyword evidence="9" id="KW-0735">Signal-anchor</keyword>
<protein>
    <recommendedName>
        <fullName evidence="4">N-acetylgalactosaminide beta-1,3-galactosyltransferase</fullName>
        <ecNumber evidence="4">2.4.1.122</ecNumber>
    </recommendedName>
</protein>
<dbReference type="Proteomes" id="UP000193498">
    <property type="component" value="Unassembled WGS sequence"/>
</dbReference>
<evidence type="ECO:0000313" key="13">
    <source>
        <dbReference type="EMBL" id="ORX91553.1"/>
    </source>
</evidence>
<keyword evidence="5" id="KW-0328">Glycosyltransferase</keyword>
<dbReference type="GO" id="GO:0000166">
    <property type="term" value="F:nucleotide binding"/>
    <property type="evidence" value="ECO:0007669"/>
    <property type="project" value="UniProtKB-KW"/>
</dbReference>
<comment type="similarity">
    <text evidence="3">Belongs to the glycosyltransferase 31 family. Beta3-Gal-T subfamily.</text>
</comment>
<keyword evidence="14" id="KW-1185">Reference proteome</keyword>
<keyword evidence="7" id="KW-0812">Transmembrane</keyword>
<evidence type="ECO:0000256" key="9">
    <source>
        <dbReference type="ARBA" id="ARBA00022968"/>
    </source>
</evidence>
<evidence type="ECO:0000256" key="2">
    <source>
        <dbReference type="ARBA" id="ARBA00004922"/>
    </source>
</evidence>
<dbReference type="GO" id="GO:0016020">
    <property type="term" value="C:membrane"/>
    <property type="evidence" value="ECO:0007669"/>
    <property type="project" value="UniProtKB-SubCell"/>
</dbReference>
<dbReference type="InterPro" id="IPR026050">
    <property type="entry name" value="C1GALT1/C1GALT1_chp1"/>
</dbReference>
<dbReference type="Gene3D" id="3.90.550.50">
    <property type="match status" value="1"/>
</dbReference>
<sequence length="244" mass="27540">MAIFVLTSSKTFYDRGRAVIDTWGRVAEERGIPVYFASSVVPAEKYGFLTLDIPETDYEHIYQRTFLALEHFHKLNHYDWIMKVDDDTYVNVDQLLKAITEEDPNQLRLLGHMDSGPAAPIHSCFGGPGYILSKKLLNAVGPYLAKCRHSASEGAEDVLLAECIGRHKPQWFDGCLPFRSDVKDVVEDLTGMPVNGYETVDQLMQPIGNEHKCINLEAALLMSIESNAGDTIHIVCRQYTWVFK</sequence>
<dbReference type="Pfam" id="PF02434">
    <property type="entry name" value="Fringe"/>
    <property type="match status" value="1"/>
</dbReference>